<protein>
    <submittedName>
        <fullName evidence="1">Uncharacterized protein</fullName>
    </submittedName>
</protein>
<evidence type="ECO:0000313" key="2">
    <source>
        <dbReference type="Proteomes" id="UP001148662"/>
    </source>
</evidence>
<reference evidence="1" key="1">
    <citation type="submission" date="2022-07" db="EMBL/GenBank/DDBJ databases">
        <title>Genome Sequence of Phlebia brevispora.</title>
        <authorList>
            <person name="Buettner E."/>
        </authorList>
    </citation>
    <scope>NUCLEOTIDE SEQUENCE</scope>
    <source>
        <strain evidence="1">MPL23</strain>
    </source>
</reference>
<comment type="caution">
    <text evidence="1">The sequence shown here is derived from an EMBL/GenBank/DDBJ whole genome shotgun (WGS) entry which is preliminary data.</text>
</comment>
<dbReference type="Proteomes" id="UP001148662">
    <property type="component" value="Unassembled WGS sequence"/>
</dbReference>
<keyword evidence="2" id="KW-1185">Reference proteome</keyword>
<sequence length="200" mass="22627">MGPADIRDFPTMDPRVQHSQRAPTFNIHLPKLKAAATQIRVVERAGTFRTSTLVAWQLTQAPSRRIGSHSRVNLRYSNGAVIGIVRNICGVLGISKHWITFLLESKKVEHTLVHTLAVPIMYADVPLKWAIFHFLFICRSHVDEFADIRLPLPPLQLHNNVPNNEETPDTHRSAGVGELQPRPSDTEDDRREVHNIVCKD</sequence>
<name>A0ACC1T6A0_9APHY</name>
<gene>
    <name evidence="1" type="ORF">NM688_g3301</name>
</gene>
<evidence type="ECO:0000313" key="1">
    <source>
        <dbReference type="EMBL" id="KAJ3554054.1"/>
    </source>
</evidence>
<organism evidence="1 2">
    <name type="scientific">Phlebia brevispora</name>
    <dbReference type="NCBI Taxonomy" id="194682"/>
    <lineage>
        <taxon>Eukaryota</taxon>
        <taxon>Fungi</taxon>
        <taxon>Dikarya</taxon>
        <taxon>Basidiomycota</taxon>
        <taxon>Agaricomycotina</taxon>
        <taxon>Agaricomycetes</taxon>
        <taxon>Polyporales</taxon>
        <taxon>Meruliaceae</taxon>
        <taxon>Phlebia</taxon>
    </lineage>
</organism>
<proteinExistence type="predicted"/>
<dbReference type="EMBL" id="JANHOG010000469">
    <property type="protein sequence ID" value="KAJ3554054.1"/>
    <property type="molecule type" value="Genomic_DNA"/>
</dbReference>
<accession>A0ACC1T6A0</accession>